<keyword evidence="3" id="KW-0295">Fungicide</keyword>
<evidence type="ECO:0000256" key="1">
    <source>
        <dbReference type="ARBA" id="ARBA00006722"/>
    </source>
</evidence>
<dbReference type="GO" id="GO:0050832">
    <property type="term" value="P:defense response to fungus"/>
    <property type="evidence" value="ECO:0007669"/>
    <property type="project" value="UniProtKB-KW"/>
</dbReference>
<organism evidence="6 7">
    <name type="scientific">Aristolochia fimbriata</name>
    <name type="common">White veined hardy Dutchman's pipe vine</name>
    <dbReference type="NCBI Taxonomy" id="158543"/>
    <lineage>
        <taxon>Eukaryota</taxon>
        <taxon>Viridiplantae</taxon>
        <taxon>Streptophyta</taxon>
        <taxon>Embryophyta</taxon>
        <taxon>Tracheophyta</taxon>
        <taxon>Spermatophyta</taxon>
        <taxon>Magnoliopsida</taxon>
        <taxon>Magnoliidae</taxon>
        <taxon>Piperales</taxon>
        <taxon>Aristolochiaceae</taxon>
        <taxon>Aristolochia</taxon>
    </lineage>
</organism>
<evidence type="ECO:0000313" key="6">
    <source>
        <dbReference type="EMBL" id="KAG9446903.1"/>
    </source>
</evidence>
<name>A0AAV7EDK0_ARIFI</name>
<feature type="signal peptide" evidence="5">
    <location>
        <begin position="1"/>
        <end position="26"/>
    </location>
</feature>
<keyword evidence="4" id="KW-0611">Plant defense</keyword>
<feature type="chain" id="PRO_5043619475" evidence="5">
    <location>
        <begin position="27"/>
        <end position="86"/>
    </location>
</feature>
<comment type="similarity">
    <text evidence="1">Belongs to the DEFL family.</text>
</comment>
<dbReference type="Pfam" id="PF25052">
    <property type="entry name" value="AtDEF-like"/>
    <property type="match status" value="1"/>
</dbReference>
<evidence type="ECO:0000256" key="5">
    <source>
        <dbReference type="SAM" id="SignalP"/>
    </source>
</evidence>
<evidence type="ECO:0000256" key="2">
    <source>
        <dbReference type="ARBA" id="ARBA00022529"/>
    </source>
</evidence>
<reference evidence="6 7" key="1">
    <citation type="submission" date="2021-07" db="EMBL/GenBank/DDBJ databases">
        <title>The Aristolochia fimbriata genome: insights into angiosperm evolution, floral development and chemical biosynthesis.</title>
        <authorList>
            <person name="Jiao Y."/>
        </authorList>
    </citation>
    <scope>NUCLEOTIDE SEQUENCE [LARGE SCALE GENOMIC DNA]</scope>
    <source>
        <strain evidence="6">IBCAS-2021</strain>
        <tissue evidence="6">Leaf</tissue>
    </source>
</reference>
<keyword evidence="7" id="KW-1185">Reference proteome</keyword>
<comment type="caution">
    <text evidence="6">The sequence shown here is derived from an EMBL/GenBank/DDBJ whole genome shotgun (WGS) entry which is preliminary data.</text>
</comment>
<dbReference type="GO" id="GO:0031640">
    <property type="term" value="P:killing of cells of another organism"/>
    <property type="evidence" value="ECO:0007669"/>
    <property type="project" value="UniProtKB-KW"/>
</dbReference>
<dbReference type="AlphaFoldDB" id="A0AAV7EDK0"/>
<sequence>MAASKAKTLLLSLLLIAMLITSQGLAHEEKLGLNREAHVILCTPNCKGDRPCDLECKAQNYLFGHCGVAPPKAPEGNYCCCYRKVN</sequence>
<dbReference type="EMBL" id="JAINDJ010000005">
    <property type="protein sequence ID" value="KAG9446903.1"/>
    <property type="molecule type" value="Genomic_DNA"/>
</dbReference>
<dbReference type="Proteomes" id="UP000825729">
    <property type="component" value="Unassembled WGS sequence"/>
</dbReference>
<evidence type="ECO:0000256" key="3">
    <source>
        <dbReference type="ARBA" id="ARBA00022577"/>
    </source>
</evidence>
<gene>
    <name evidence="6" type="ORF">H6P81_013031</name>
</gene>
<keyword evidence="2" id="KW-0929">Antimicrobial</keyword>
<evidence type="ECO:0000256" key="4">
    <source>
        <dbReference type="ARBA" id="ARBA00022821"/>
    </source>
</evidence>
<dbReference type="InterPro" id="IPR010851">
    <property type="entry name" value="DEFL"/>
</dbReference>
<keyword evidence="5" id="KW-0732">Signal</keyword>
<protein>
    <submittedName>
        <fullName evidence="6">Uncharacterized protein</fullName>
    </submittedName>
</protein>
<accession>A0AAV7EDK0</accession>
<evidence type="ECO:0000313" key="7">
    <source>
        <dbReference type="Proteomes" id="UP000825729"/>
    </source>
</evidence>
<proteinExistence type="inferred from homology"/>